<dbReference type="PANTHER" id="PTHR35218">
    <property type="entry name" value="RNASE H DOMAIN-CONTAINING PROTEIN"/>
    <property type="match status" value="1"/>
</dbReference>
<keyword evidence="3" id="KW-1185">Reference proteome</keyword>
<comment type="caution">
    <text evidence="2">The sequence shown here is derived from an EMBL/GenBank/DDBJ whole genome shotgun (WGS) entry which is preliminary data.</text>
</comment>
<keyword evidence="2" id="KW-0378">Hydrolase</keyword>
<accession>A0AAD8J5G8</accession>
<dbReference type="GO" id="GO:0004519">
    <property type="term" value="F:endonuclease activity"/>
    <property type="evidence" value="ECO:0007669"/>
    <property type="project" value="UniProtKB-KW"/>
</dbReference>
<dbReference type="InterPro" id="IPR036691">
    <property type="entry name" value="Endo/exonu/phosph_ase_sf"/>
</dbReference>
<reference evidence="2" key="1">
    <citation type="submission" date="2023-02" db="EMBL/GenBank/DDBJ databases">
        <title>Genome of toxic invasive species Heracleum sosnowskyi carries increased number of genes despite the absence of recent whole-genome duplications.</title>
        <authorList>
            <person name="Schelkunov M."/>
            <person name="Shtratnikova V."/>
            <person name="Makarenko M."/>
            <person name="Klepikova A."/>
            <person name="Omelchenko D."/>
            <person name="Novikova G."/>
            <person name="Obukhova E."/>
            <person name="Bogdanov V."/>
            <person name="Penin A."/>
            <person name="Logacheva M."/>
        </authorList>
    </citation>
    <scope>NUCLEOTIDE SEQUENCE</scope>
    <source>
        <strain evidence="2">Hsosn_3</strain>
        <tissue evidence="2">Leaf</tissue>
    </source>
</reference>
<sequence>MTVDSGREIVATKNAANNPNPEKEGNKLDMADNSKMIVIGGNSAKKSKMEWVQLKLGYQGMFVVDPIGRSGGLALLWKESEQVELLGFSQNHIDVKINMENGTSWRLTGLYGEPNRSLRSRTWDLLQNLSRDSNLPWCVIGDVNNVVDARDKVGGSQYPSWLVDGFNEALQDAGLIDMELVGHQFTWERGRGTADWMEVHLDRALTTEEWLLMFPMVKLYNLEEMDGIVTIKRIFFKKLKPAAIA</sequence>
<keyword evidence="2" id="KW-0255">Endonuclease</keyword>
<dbReference type="AlphaFoldDB" id="A0AAD8J5G8"/>
<evidence type="ECO:0000256" key="1">
    <source>
        <dbReference type="SAM" id="MobiDB-lite"/>
    </source>
</evidence>
<dbReference type="EMBL" id="JAUIZM010000002">
    <property type="protein sequence ID" value="KAK1398165.1"/>
    <property type="molecule type" value="Genomic_DNA"/>
</dbReference>
<dbReference type="Proteomes" id="UP001237642">
    <property type="component" value="Unassembled WGS sequence"/>
</dbReference>
<dbReference type="Gene3D" id="3.60.10.10">
    <property type="entry name" value="Endonuclease/exonuclease/phosphatase"/>
    <property type="match status" value="1"/>
</dbReference>
<name>A0AAD8J5G8_9APIA</name>
<reference evidence="2" key="2">
    <citation type="submission" date="2023-05" db="EMBL/GenBank/DDBJ databases">
        <authorList>
            <person name="Schelkunov M.I."/>
        </authorList>
    </citation>
    <scope>NUCLEOTIDE SEQUENCE</scope>
    <source>
        <strain evidence="2">Hsosn_3</strain>
        <tissue evidence="2">Leaf</tissue>
    </source>
</reference>
<feature type="region of interest" description="Disordered" evidence="1">
    <location>
        <begin position="1"/>
        <end position="26"/>
    </location>
</feature>
<evidence type="ECO:0000313" key="2">
    <source>
        <dbReference type="EMBL" id="KAK1398165.1"/>
    </source>
</evidence>
<protein>
    <submittedName>
        <fullName evidence="2">Endonuclease/exonuclease/phosphatase family protein</fullName>
    </submittedName>
</protein>
<dbReference type="SUPFAM" id="SSF56219">
    <property type="entry name" value="DNase I-like"/>
    <property type="match status" value="1"/>
</dbReference>
<proteinExistence type="predicted"/>
<organism evidence="2 3">
    <name type="scientific">Heracleum sosnowskyi</name>
    <dbReference type="NCBI Taxonomy" id="360622"/>
    <lineage>
        <taxon>Eukaryota</taxon>
        <taxon>Viridiplantae</taxon>
        <taxon>Streptophyta</taxon>
        <taxon>Embryophyta</taxon>
        <taxon>Tracheophyta</taxon>
        <taxon>Spermatophyta</taxon>
        <taxon>Magnoliopsida</taxon>
        <taxon>eudicotyledons</taxon>
        <taxon>Gunneridae</taxon>
        <taxon>Pentapetalae</taxon>
        <taxon>asterids</taxon>
        <taxon>campanulids</taxon>
        <taxon>Apiales</taxon>
        <taxon>Apiaceae</taxon>
        <taxon>Apioideae</taxon>
        <taxon>apioid superclade</taxon>
        <taxon>Tordylieae</taxon>
        <taxon>Tordyliinae</taxon>
        <taxon>Heracleum</taxon>
    </lineage>
</organism>
<evidence type="ECO:0000313" key="3">
    <source>
        <dbReference type="Proteomes" id="UP001237642"/>
    </source>
</evidence>
<keyword evidence="2" id="KW-0540">Nuclease</keyword>
<gene>
    <name evidence="2" type="ORF">POM88_008028</name>
</gene>
<dbReference type="PANTHER" id="PTHR35218:SF9">
    <property type="entry name" value="ENDONUCLEASE_EXONUCLEASE_PHOSPHATASE DOMAIN-CONTAINING PROTEIN"/>
    <property type="match status" value="1"/>
</dbReference>